<proteinExistence type="predicted"/>
<keyword evidence="2" id="KW-1185">Reference proteome</keyword>
<evidence type="ECO:0000313" key="1">
    <source>
        <dbReference type="EMBL" id="KAK3780490.1"/>
    </source>
</evidence>
<sequence>MPARIIYPWLWIEGCQMELPDHSYGLYNTSQKSLSPQLTALKLRDRNSSCHSCETDTAPGAQPYTSVTGTMTWYGVKDETPTLVVNIQKL</sequence>
<reference evidence="1" key="1">
    <citation type="journal article" date="2023" name="G3 (Bethesda)">
        <title>A reference genome for the long-term kleptoplast-retaining sea slug Elysia crispata morphotype clarki.</title>
        <authorList>
            <person name="Eastman K.E."/>
            <person name="Pendleton A.L."/>
            <person name="Shaikh M.A."/>
            <person name="Suttiyut T."/>
            <person name="Ogas R."/>
            <person name="Tomko P."/>
            <person name="Gavelis G."/>
            <person name="Widhalm J.R."/>
            <person name="Wisecaver J.H."/>
        </authorList>
    </citation>
    <scope>NUCLEOTIDE SEQUENCE</scope>
    <source>
        <strain evidence="1">ECLA1</strain>
    </source>
</reference>
<gene>
    <name evidence="1" type="ORF">RRG08_045153</name>
</gene>
<organism evidence="1 2">
    <name type="scientific">Elysia crispata</name>
    <name type="common">lettuce slug</name>
    <dbReference type="NCBI Taxonomy" id="231223"/>
    <lineage>
        <taxon>Eukaryota</taxon>
        <taxon>Metazoa</taxon>
        <taxon>Spiralia</taxon>
        <taxon>Lophotrochozoa</taxon>
        <taxon>Mollusca</taxon>
        <taxon>Gastropoda</taxon>
        <taxon>Heterobranchia</taxon>
        <taxon>Euthyneura</taxon>
        <taxon>Panpulmonata</taxon>
        <taxon>Sacoglossa</taxon>
        <taxon>Placobranchoidea</taxon>
        <taxon>Plakobranchidae</taxon>
        <taxon>Elysia</taxon>
    </lineage>
</organism>
<dbReference type="AlphaFoldDB" id="A0AAE1A3N1"/>
<dbReference type="Proteomes" id="UP001283361">
    <property type="component" value="Unassembled WGS sequence"/>
</dbReference>
<accession>A0AAE1A3N1</accession>
<evidence type="ECO:0000313" key="2">
    <source>
        <dbReference type="Proteomes" id="UP001283361"/>
    </source>
</evidence>
<comment type="caution">
    <text evidence="1">The sequence shown here is derived from an EMBL/GenBank/DDBJ whole genome shotgun (WGS) entry which is preliminary data.</text>
</comment>
<protein>
    <submittedName>
        <fullName evidence="1">Uncharacterized protein</fullName>
    </submittedName>
</protein>
<dbReference type="EMBL" id="JAWDGP010002719">
    <property type="protein sequence ID" value="KAK3780490.1"/>
    <property type="molecule type" value="Genomic_DNA"/>
</dbReference>
<name>A0AAE1A3N1_9GAST</name>